<proteinExistence type="predicted"/>
<feature type="transmembrane region" description="Helical" evidence="2">
    <location>
        <begin position="114"/>
        <end position="143"/>
    </location>
</feature>
<gene>
    <name evidence="3" type="ORF">B0T25DRAFT_110468</name>
</gene>
<feature type="region of interest" description="Disordered" evidence="1">
    <location>
        <begin position="61"/>
        <end position="93"/>
    </location>
</feature>
<keyword evidence="2" id="KW-0812">Transmembrane</keyword>
<name>A0AAJ0MI99_9PEZI</name>
<feature type="transmembrane region" description="Helical" evidence="2">
    <location>
        <begin position="149"/>
        <end position="166"/>
    </location>
</feature>
<reference evidence="3" key="2">
    <citation type="submission" date="2023-06" db="EMBL/GenBank/DDBJ databases">
        <authorList>
            <consortium name="Lawrence Berkeley National Laboratory"/>
            <person name="Haridas S."/>
            <person name="Hensen N."/>
            <person name="Bonometti L."/>
            <person name="Westerberg I."/>
            <person name="Brannstrom I.O."/>
            <person name="Guillou S."/>
            <person name="Cros-Aarteil S."/>
            <person name="Calhoun S."/>
            <person name="Kuo A."/>
            <person name="Mondo S."/>
            <person name="Pangilinan J."/>
            <person name="Riley R."/>
            <person name="Labutti K."/>
            <person name="Andreopoulos B."/>
            <person name="Lipzen A."/>
            <person name="Chen C."/>
            <person name="Yanf M."/>
            <person name="Daum C."/>
            <person name="Ng V."/>
            <person name="Clum A."/>
            <person name="Steindorff A."/>
            <person name="Ohm R."/>
            <person name="Martin F."/>
            <person name="Silar P."/>
            <person name="Natvig D."/>
            <person name="Lalanne C."/>
            <person name="Gautier V."/>
            <person name="Ament-Velasquez S.L."/>
            <person name="Kruys A."/>
            <person name="Hutchinson M.I."/>
            <person name="Powell A.J."/>
            <person name="Barry K."/>
            <person name="Miller A.N."/>
            <person name="Grigoriev I.V."/>
            <person name="Debuchy R."/>
            <person name="Gladieux P."/>
            <person name="Thoren M.H."/>
            <person name="Johannesson H."/>
        </authorList>
    </citation>
    <scope>NUCLEOTIDE SEQUENCE</scope>
    <source>
        <strain evidence="3">CBS 955.72</strain>
    </source>
</reference>
<keyword evidence="4" id="KW-1185">Reference proteome</keyword>
<evidence type="ECO:0000313" key="3">
    <source>
        <dbReference type="EMBL" id="KAK3359812.1"/>
    </source>
</evidence>
<evidence type="ECO:0000256" key="2">
    <source>
        <dbReference type="SAM" id="Phobius"/>
    </source>
</evidence>
<organism evidence="3 4">
    <name type="scientific">Lasiosphaeria hispida</name>
    <dbReference type="NCBI Taxonomy" id="260671"/>
    <lineage>
        <taxon>Eukaryota</taxon>
        <taxon>Fungi</taxon>
        <taxon>Dikarya</taxon>
        <taxon>Ascomycota</taxon>
        <taxon>Pezizomycotina</taxon>
        <taxon>Sordariomycetes</taxon>
        <taxon>Sordariomycetidae</taxon>
        <taxon>Sordariales</taxon>
        <taxon>Lasiosphaeriaceae</taxon>
        <taxon>Lasiosphaeria</taxon>
    </lineage>
</organism>
<keyword evidence="2" id="KW-1133">Transmembrane helix</keyword>
<keyword evidence="2" id="KW-0472">Membrane</keyword>
<evidence type="ECO:0000256" key="1">
    <source>
        <dbReference type="SAM" id="MobiDB-lite"/>
    </source>
</evidence>
<protein>
    <submittedName>
        <fullName evidence="3">Uncharacterized protein</fullName>
    </submittedName>
</protein>
<dbReference type="AlphaFoldDB" id="A0AAJ0MI99"/>
<comment type="caution">
    <text evidence="3">The sequence shown here is derived from an EMBL/GenBank/DDBJ whole genome shotgun (WGS) entry which is preliminary data.</text>
</comment>
<dbReference type="EMBL" id="JAUIQD010000002">
    <property type="protein sequence ID" value="KAK3359812.1"/>
    <property type="molecule type" value="Genomic_DNA"/>
</dbReference>
<reference evidence="3" key="1">
    <citation type="journal article" date="2023" name="Mol. Phylogenet. Evol.">
        <title>Genome-scale phylogeny and comparative genomics of the fungal order Sordariales.</title>
        <authorList>
            <person name="Hensen N."/>
            <person name="Bonometti L."/>
            <person name="Westerberg I."/>
            <person name="Brannstrom I.O."/>
            <person name="Guillou S."/>
            <person name="Cros-Aarteil S."/>
            <person name="Calhoun S."/>
            <person name="Haridas S."/>
            <person name="Kuo A."/>
            <person name="Mondo S."/>
            <person name="Pangilinan J."/>
            <person name="Riley R."/>
            <person name="LaButti K."/>
            <person name="Andreopoulos B."/>
            <person name="Lipzen A."/>
            <person name="Chen C."/>
            <person name="Yan M."/>
            <person name="Daum C."/>
            <person name="Ng V."/>
            <person name="Clum A."/>
            <person name="Steindorff A."/>
            <person name="Ohm R.A."/>
            <person name="Martin F."/>
            <person name="Silar P."/>
            <person name="Natvig D.O."/>
            <person name="Lalanne C."/>
            <person name="Gautier V."/>
            <person name="Ament-Velasquez S.L."/>
            <person name="Kruys A."/>
            <person name="Hutchinson M.I."/>
            <person name="Powell A.J."/>
            <person name="Barry K."/>
            <person name="Miller A.N."/>
            <person name="Grigoriev I.V."/>
            <person name="Debuchy R."/>
            <person name="Gladieux P."/>
            <person name="Hiltunen Thoren M."/>
            <person name="Johannesson H."/>
        </authorList>
    </citation>
    <scope>NUCLEOTIDE SEQUENCE</scope>
    <source>
        <strain evidence="3">CBS 955.72</strain>
    </source>
</reference>
<accession>A0AAJ0MI99</accession>
<sequence>MIGLQPAARGRAHTFISALQRHPTSHRAAASVRQTSGDGTWPTICLCPHVLSARLLAPAGPQRAAHRPASAQNRTARLKSARERGQNGQRRRHPSIQRLDIFERMPSSNRLWHCACFLLVYLAAILLILLFPFCLVLFLYGSLEDRRHTLGPDIVCSAYTFVFPLYRCNTRM</sequence>
<evidence type="ECO:0000313" key="4">
    <source>
        <dbReference type="Proteomes" id="UP001275084"/>
    </source>
</evidence>
<dbReference type="Proteomes" id="UP001275084">
    <property type="component" value="Unassembled WGS sequence"/>
</dbReference>